<protein>
    <submittedName>
        <fullName evidence="1">Uncharacterized protein</fullName>
    </submittedName>
</protein>
<accession>A0AC60P138</accession>
<sequence length="209" mass="23653">MIDAIVRRLGVRAANEARRRVNAQRLSIAGTVAESRRRGVKRRPRSAATYGTAMLTKFNFALIRSEDLELKLRLSQSSETSLATSTEEDKLIVAACIVDPFLSAREIRDELQLENVCVSTIRRRLHEAGIYSRIAAQKALLDDRHRKQRIKFASDVESWCPQKWRSVVFTGDTSFCTRWGHSRSGRTCVHMWGAISPDGLGPLRRICGR</sequence>
<gene>
    <name evidence="1" type="ORF">HPB47_009695</name>
</gene>
<comment type="caution">
    <text evidence="1">The sequence shown here is derived from an EMBL/GenBank/DDBJ whole genome shotgun (WGS) entry which is preliminary data.</text>
</comment>
<evidence type="ECO:0000313" key="2">
    <source>
        <dbReference type="Proteomes" id="UP000805193"/>
    </source>
</evidence>
<proteinExistence type="predicted"/>
<evidence type="ECO:0000313" key="1">
    <source>
        <dbReference type="EMBL" id="KAG0413153.1"/>
    </source>
</evidence>
<reference evidence="1 2" key="1">
    <citation type="journal article" date="2020" name="Cell">
        <title>Large-Scale Comparative Analyses of Tick Genomes Elucidate Their Genetic Diversity and Vector Capacities.</title>
        <authorList>
            <consortium name="Tick Genome and Microbiome Consortium (TIGMIC)"/>
            <person name="Jia N."/>
            <person name="Wang J."/>
            <person name="Shi W."/>
            <person name="Du L."/>
            <person name="Sun Y."/>
            <person name="Zhan W."/>
            <person name="Jiang J.F."/>
            <person name="Wang Q."/>
            <person name="Zhang B."/>
            <person name="Ji P."/>
            <person name="Bell-Sakyi L."/>
            <person name="Cui X.M."/>
            <person name="Yuan T.T."/>
            <person name="Jiang B.G."/>
            <person name="Yang W.F."/>
            <person name="Lam T.T."/>
            <person name="Chang Q.C."/>
            <person name="Ding S.J."/>
            <person name="Wang X.J."/>
            <person name="Zhu J.G."/>
            <person name="Ruan X.D."/>
            <person name="Zhao L."/>
            <person name="Wei J.T."/>
            <person name="Ye R.Z."/>
            <person name="Que T.C."/>
            <person name="Du C.H."/>
            <person name="Zhou Y.H."/>
            <person name="Cheng J.X."/>
            <person name="Dai P.F."/>
            <person name="Guo W.B."/>
            <person name="Han X.H."/>
            <person name="Huang E.J."/>
            <person name="Li L.F."/>
            <person name="Wei W."/>
            <person name="Gao Y.C."/>
            <person name="Liu J.Z."/>
            <person name="Shao H.Z."/>
            <person name="Wang X."/>
            <person name="Wang C.C."/>
            <person name="Yang T.C."/>
            <person name="Huo Q.B."/>
            <person name="Li W."/>
            <person name="Chen H.Y."/>
            <person name="Chen S.E."/>
            <person name="Zhou L.G."/>
            <person name="Ni X.B."/>
            <person name="Tian J.H."/>
            <person name="Sheng Y."/>
            <person name="Liu T."/>
            <person name="Pan Y.S."/>
            <person name="Xia L.Y."/>
            <person name="Li J."/>
            <person name="Zhao F."/>
            <person name="Cao W.C."/>
        </authorList>
    </citation>
    <scope>NUCLEOTIDE SEQUENCE [LARGE SCALE GENOMIC DNA]</scope>
    <source>
        <strain evidence="1">Iper-2018</strain>
    </source>
</reference>
<organism evidence="1 2">
    <name type="scientific">Ixodes persulcatus</name>
    <name type="common">Taiga tick</name>
    <dbReference type="NCBI Taxonomy" id="34615"/>
    <lineage>
        <taxon>Eukaryota</taxon>
        <taxon>Metazoa</taxon>
        <taxon>Ecdysozoa</taxon>
        <taxon>Arthropoda</taxon>
        <taxon>Chelicerata</taxon>
        <taxon>Arachnida</taxon>
        <taxon>Acari</taxon>
        <taxon>Parasitiformes</taxon>
        <taxon>Ixodida</taxon>
        <taxon>Ixodoidea</taxon>
        <taxon>Ixodidae</taxon>
        <taxon>Ixodinae</taxon>
        <taxon>Ixodes</taxon>
    </lineage>
</organism>
<name>A0AC60P138_IXOPE</name>
<keyword evidence="2" id="KW-1185">Reference proteome</keyword>
<dbReference type="EMBL" id="JABSTQ010011287">
    <property type="protein sequence ID" value="KAG0413153.1"/>
    <property type="molecule type" value="Genomic_DNA"/>
</dbReference>
<dbReference type="Proteomes" id="UP000805193">
    <property type="component" value="Unassembled WGS sequence"/>
</dbReference>